<dbReference type="GeneID" id="19333397"/>
<protein>
    <recommendedName>
        <fullName evidence="4">Secreted protein</fullName>
    </recommendedName>
</protein>
<evidence type="ECO:0000313" key="2">
    <source>
        <dbReference type="EMBL" id="EME81951.1"/>
    </source>
</evidence>
<organism evidence="2 3">
    <name type="scientific">Pseudocercospora fijiensis (strain CIRAD86)</name>
    <name type="common">Black leaf streak disease fungus</name>
    <name type="synonym">Mycosphaerella fijiensis</name>
    <dbReference type="NCBI Taxonomy" id="383855"/>
    <lineage>
        <taxon>Eukaryota</taxon>
        <taxon>Fungi</taxon>
        <taxon>Dikarya</taxon>
        <taxon>Ascomycota</taxon>
        <taxon>Pezizomycotina</taxon>
        <taxon>Dothideomycetes</taxon>
        <taxon>Dothideomycetidae</taxon>
        <taxon>Mycosphaerellales</taxon>
        <taxon>Mycosphaerellaceae</taxon>
        <taxon>Pseudocercospora</taxon>
    </lineage>
</organism>
<gene>
    <name evidence="2" type="ORF">MYCFIDRAFT_175526</name>
</gene>
<feature type="signal peptide" evidence="1">
    <location>
        <begin position="1"/>
        <end position="25"/>
    </location>
</feature>
<keyword evidence="1" id="KW-0732">Signal</keyword>
<dbReference type="KEGG" id="pfj:MYCFIDRAFT_175526"/>
<feature type="chain" id="PRO_5004030636" description="Secreted protein" evidence="1">
    <location>
        <begin position="26"/>
        <end position="118"/>
    </location>
</feature>
<evidence type="ECO:0008006" key="4">
    <source>
        <dbReference type="Google" id="ProtNLM"/>
    </source>
</evidence>
<reference evidence="2 3" key="1">
    <citation type="journal article" date="2012" name="PLoS Pathog.">
        <title>Diverse lifestyles and strategies of plant pathogenesis encoded in the genomes of eighteen Dothideomycetes fungi.</title>
        <authorList>
            <person name="Ohm R.A."/>
            <person name="Feau N."/>
            <person name="Henrissat B."/>
            <person name="Schoch C.L."/>
            <person name="Horwitz B.A."/>
            <person name="Barry K.W."/>
            <person name="Condon B.J."/>
            <person name="Copeland A.C."/>
            <person name="Dhillon B."/>
            <person name="Glaser F."/>
            <person name="Hesse C.N."/>
            <person name="Kosti I."/>
            <person name="LaButti K."/>
            <person name="Lindquist E.A."/>
            <person name="Lucas S."/>
            <person name="Salamov A.A."/>
            <person name="Bradshaw R.E."/>
            <person name="Ciuffetti L."/>
            <person name="Hamelin R.C."/>
            <person name="Kema G.H.J."/>
            <person name="Lawrence C."/>
            <person name="Scott J.A."/>
            <person name="Spatafora J.W."/>
            <person name="Turgeon B.G."/>
            <person name="de Wit P.J.G.M."/>
            <person name="Zhong S."/>
            <person name="Goodwin S.B."/>
            <person name="Grigoriev I.V."/>
        </authorList>
    </citation>
    <scope>NUCLEOTIDE SEQUENCE [LARGE SCALE GENOMIC DNA]</scope>
    <source>
        <strain evidence="2 3">CIRAD86</strain>
    </source>
</reference>
<evidence type="ECO:0000313" key="3">
    <source>
        <dbReference type="Proteomes" id="UP000016932"/>
    </source>
</evidence>
<accession>M3ABJ1</accession>
<dbReference type="VEuPathDB" id="FungiDB:MYCFIDRAFT_175526"/>
<dbReference type="Proteomes" id="UP000016932">
    <property type="component" value="Unassembled WGS sequence"/>
</dbReference>
<keyword evidence="3" id="KW-1185">Reference proteome</keyword>
<dbReference type="RefSeq" id="XP_007927448.1">
    <property type="nucleotide sequence ID" value="XM_007929257.1"/>
</dbReference>
<name>M3ABJ1_PSEFD</name>
<dbReference type="EMBL" id="KB446559">
    <property type="protein sequence ID" value="EME81951.1"/>
    <property type="molecule type" value="Genomic_DNA"/>
</dbReference>
<dbReference type="AlphaFoldDB" id="M3ABJ1"/>
<dbReference type="HOGENOM" id="CLU_2074186_0_0_1"/>
<sequence length="118" mass="13374">MVNTLWHLELFFILDLLISIPPIDSESLLSSPCFLSLHPSRTSEISFKLAQLTQVHHIRETGPYRSESKSVNSMACLRKKRECTDHGSFKSRRVSLNAGIQSATGILPFQWSFTVNLQ</sequence>
<evidence type="ECO:0000256" key="1">
    <source>
        <dbReference type="SAM" id="SignalP"/>
    </source>
</evidence>
<proteinExistence type="predicted"/>